<evidence type="ECO:0000256" key="9">
    <source>
        <dbReference type="PIRNR" id="PIRNR000239"/>
    </source>
</evidence>
<dbReference type="InterPro" id="IPR024706">
    <property type="entry name" value="Peroxiredoxin_AhpC-typ"/>
</dbReference>
<evidence type="ECO:0000256" key="8">
    <source>
        <dbReference type="ARBA" id="ARBA00051132"/>
    </source>
</evidence>
<dbReference type="FunFam" id="3.30.1020.10:FF:000001">
    <property type="entry name" value="1-Cys peroxiredoxin"/>
    <property type="match status" value="1"/>
</dbReference>
<keyword evidence="2 9" id="KW-0049">Antioxidant</keyword>
<keyword evidence="13" id="KW-1185">Reference proteome</keyword>
<proteinExistence type="inferred from homology"/>
<evidence type="ECO:0000256" key="3">
    <source>
        <dbReference type="ARBA" id="ARBA00023002"/>
    </source>
</evidence>
<dbReference type="SUPFAM" id="SSF52833">
    <property type="entry name" value="Thioredoxin-like"/>
    <property type="match status" value="1"/>
</dbReference>
<dbReference type="InterPro" id="IPR000866">
    <property type="entry name" value="AhpC/TSA"/>
</dbReference>
<evidence type="ECO:0000313" key="12">
    <source>
        <dbReference type="EnsemblMetazoa" id="MESCA003870-PA"/>
    </source>
</evidence>
<dbReference type="FunFam" id="3.40.30.10:FF:000011">
    <property type="entry name" value="Peroxiredoxin PRX1"/>
    <property type="match status" value="1"/>
</dbReference>
<evidence type="ECO:0000256" key="7">
    <source>
        <dbReference type="ARBA" id="ARBA00037420"/>
    </source>
</evidence>
<dbReference type="PROSITE" id="PS51352">
    <property type="entry name" value="THIOREDOXIN_2"/>
    <property type="match status" value="1"/>
</dbReference>
<dbReference type="PANTHER" id="PTHR43503:SF3">
    <property type="entry name" value="DI01187P-RELATED"/>
    <property type="match status" value="1"/>
</dbReference>
<evidence type="ECO:0000256" key="6">
    <source>
        <dbReference type="ARBA" id="ARBA00026176"/>
    </source>
</evidence>
<dbReference type="EnsemblMetazoa" id="MESCA003870-RA">
    <property type="protein sequence ID" value="MESCA003870-PA"/>
    <property type="gene ID" value="MESCA003870"/>
</dbReference>
<keyword evidence="1 9" id="KW-0575">Peroxidase</keyword>
<dbReference type="GO" id="GO:0005739">
    <property type="term" value="C:mitochondrion"/>
    <property type="evidence" value="ECO:0007669"/>
    <property type="project" value="TreeGrafter"/>
</dbReference>
<dbReference type="GO" id="GO:0005829">
    <property type="term" value="C:cytosol"/>
    <property type="evidence" value="ECO:0007669"/>
    <property type="project" value="TreeGrafter"/>
</dbReference>
<comment type="function">
    <text evidence="7">Thiol-specific peroxidase that catalyzes the reduction of hydrogen peroxide and organic hydroperoxides to water and alcohols, respectively. Plays a role in cell protection against oxidative stress by detoxifying peroxides.</text>
</comment>
<dbReference type="GO" id="GO:0045454">
    <property type="term" value="P:cell redox homeostasis"/>
    <property type="evidence" value="ECO:0007669"/>
    <property type="project" value="TreeGrafter"/>
</dbReference>
<protein>
    <recommendedName>
        <fullName evidence="6">1-Cys peroxiredoxin</fullName>
    </recommendedName>
</protein>
<dbReference type="HOGENOM" id="CLU_042529_4_1_1"/>
<feature type="domain" description="Thioredoxin" evidence="11">
    <location>
        <begin position="22"/>
        <end position="186"/>
    </location>
</feature>
<evidence type="ECO:0000256" key="2">
    <source>
        <dbReference type="ARBA" id="ARBA00022862"/>
    </source>
</evidence>
<reference evidence="12" key="2">
    <citation type="submission" date="2015-06" db="UniProtKB">
        <authorList>
            <consortium name="EnsemblMetazoa"/>
        </authorList>
    </citation>
    <scope>IDENTIFICATION</scope>
</reference>
<dbReference type="InterPro" id="IPR019479">
    <property type="entry name" value="Peroxiredoxin_C"/>
</dbReference>
<accession>T1GK54</accession>
<evidence type="ECO:0000259" key="11">
    <source>
        <dbReference type="PROSITE" id="PS51352"/>
    </source>
</evidence>
<organism evidence="12 13">
    <name type="scientific">Megaselia scalaris</name>
    <name type="common">Humpbacked fly</name>
    <name type="synonym">Phora scalaris</name>
    <dbReference type="NCBI Taxonomy" id="36166"/>
    <lineage>
        <taxon>Eukaryota</taxon>
        <taxon>Metazoa</taxon>
        <taxon>Ecdysozoa</taxon>
        <taxon>Arthropoda</taxon>
        <taxon>Hexapoda</taxon>
        <taxon>Insecta</taxon>
        <taxon>Pterygota</taxon>
        <taxon>Neoptera</taxon>
        <taxon>Endopterygota</taxon>
        <taxon>Diptera</taxon>
        <taxon>Brachycera</taxon>
        <taxon>Muscomorpha</taxon>
        <taxon>Platypezoidea</taxon>
        <taxon>Phoridae</taxon>
        <taxon>Megaseliini</taxon>
        <taxon>Megaselia</taxon>
    </lineage>
</organism>
<dbReference type="GO" id="GO:0051920">
    <property type="term" value="F:peroxiredoxin activity"/>
    <property type="evidence" value="ECO:0007669"/>
    <property type="project" value="InterPro"/>
</dbReference>
<comment type="catalytic activity">
    <reaction evidence="8">
        <text>a hydroperoxide + [protein]-dithiol = [protein]-disulfide + an alcohol + H2O</text>
        <dbReference type="Rhea" id="RHEA:10008"/>
        <dbReference type="Rhea" id="RHEA-COMP:10593"/>
        <dbReference type="Rhea" id="RHEA-COMP:10594"/>
        <dbReference type="ChEBI" id="CHEBI:15377"/>
        <dbReference type="ChEBI" id="CHEBI:29950"/>
        <dbReference type="ChEBI" id="CHEBI:30879"/>
        <dbReference type="ChEBI" id="CHEBI:35924"/>
        <dbReference type="ChEBI" id="CHEBI:50058"/>
    </reaction>
</comment>
<keyword evidence="4 9" id="KW-0676">Redox-active center</keyword>
<evidence type="ECO:0000256" key="5">
    <source>
        <dbReference type="ARBA" id="ARBA00025719"/>
    </source>
</evidence>
<dbReference type="Gene3D" id="3.30.1020.10">
    <property type="entry name" value="Antioxidant, Horf6, Chain A, domain2"/>
    <property type="match status" value="1"/>
</dbReference>
<dbReference type="Pfam" id="PF00578">
    <property type="entry name" value="AhpC-TSA"/>
    <property type="match status" value="1"/>
</dbReference>
<evidence type="ECO:0000256" key="10">
    <source>
        <dbReference type="PIRSR" id="PIRSR000239-1"/>
    </source>
</evidence>
<dbReference type="EMBL" id="CAQQ02143558">
    <property type="status" value="NOT_ANNOTATED_CDS"/>
    <property type="molecule type" value="Genomic_DNA"/>
</dbReference>
<dbReference type="STRING" id="36166.T1GK54"/>
<keyword evidence="3 9" id="KW-0560">Oxidoreductase</keyword>
<evidence type="ECO:0000313" key="13">
    <source>
        <dbReference type="Proteomes" id="UP000015102"/>
    </source>
</evidence>
<feature type="active site" description="Cysteine sulfenic acid (-SOH) intermediate; for peroxidase activity" evidence="10">
    <location>
        <position position="65"/>
    </location>
</feature>
<comment type="similarity">
    <text evidence="5">Belongs to the peroxiredoxin family. Prx6 subfamily.</text>
</comment>
<dbReference type="AlphaFoldDB" id="T1GK54"/>
<name>T1GK54_MEGSC</name>
<dbReference type="Proteomes" id="UP000015102">
    <property type="component" value="Unassembled WGS sequence"/>
</dbReference>
<reference evidence="13" key="1">
    <citation type="submission" date="2013-02" db="EMBL/GenBank/DDBJ databases">
        <authorList>
            <person name="Hughes D."/>
        </authorList>
    </citation>
    <scope>NUCLEOTIDE SEQUENCE</scope>
    <source>
        <strain>Durham</strain>
        <strain evidence="13">NC isolate 2 -- Noor lab</strain>
    </source>
</reference>
<dbReference type="PANTHER" id="PTHR43503">
    <property type="entry name" value="MCG48959-RELATED"/>
    <property type="match status" value="1"/>
</dbReference>
<dbReference type="Pfam" id="PF10417">
    <property type="entry name" value="1-cysPrx_C"/>
    <property type="match status" value="1"/>
</dbReference>
<dbReference type="InterPro" id="IPR013766">
    <property type="entry name" value="Thioredoxin_domain"/>
</dbReference>
<evidence type="ECO:0000256" key="1">
    <source>
        <dbReference type="ARBA" id="ARBA00022559"/>
    </source>
</evidence>
<evidence type="ECO:0000256" key="4">
    <source>
        <dbReference type="ARBA" id="ARBA00023284"/>
    </source>
</evidence>
<dbReference type="InterPro" id="IPR036249">
    <property type="entry name" value="Thioredoxin-like_sf"/>
</dbReference>
<dbReference type="Gene3D" id="3.40.30.10">
    <property type="entry name" value="Glutaredoxin"/>
    <property type="match status" value="1"/>
</dbReference>
<sequence>MLSYSPVFQVDEENVASTKNSMRLGATVPNSRRKPQMDQLSSTIGKEIREWVLIFSHPADFTPVCTTEIGNIAGFTEEFKKRNTKIIAHSVDRLKTHHDWIEDIKSYCSRVPEKFPFPIIADTTRELAVQFDMIAEEDRHNEDTAQSVRALFIIAPDHKVRLSMYYPNSAGRNLQEIIRVLDSLQLTEKLKVVATPANWTPGTKVMILPSVTDAEAEKLFPGGVDKVSMPSGGNYIRTTEMY</sequence>
<dbReference type="PIRSF" id="PIRSF000239">
    <property type="entry name" value="AHPC"/>
    <property type="match status" value="1"/>
</dbReference>